<dbReference type="RefSeq" id="WP_015158635.1">
    <property type="nucleotide sequence ID" value="NC_019697.1"/>
</dbReference>
<protein>
    <submittedName>
        <fullName evidence="1">PglZ domain-containing protein</fullName>
    </submittedName>
</protein>
<dbReference type="Proteomes" id="UP000010366">
    <property type="component" value="Chromosome"/>
</dbReference>
<dbReference type="EMBL" id="CP003600">
    <property type="protein sequence ID" value="AFY92450.1"/>
    <property type="molecule type" value="Genomic_DNA"/>
</dbReference>
<dbReference type="OrthoDB" id="9769734at2"/>
<dbReference type="STRING" id="1173020.Cha6605_1242"/>
<dbReference type="eggNOG" id="COG1524">
    <property type="taxonomic scope" value="Bacteria"/>
</dbReference>
<keyword evidence="2" id="KW-1185">Reference proteome</keyword>
<dbReference type="HOGENOM" id="CLU_309202_0_0_3"/>
<evidence type="ECO:0000313" key="2">
    <source>
        <dbReference type="Proteomes" id="UP000010366"/>
    </source>
</evidence>
<organism evidence="1 2">
    <name type="scientific">Chamaesiphon minutus (strain ATCC 27169 / PCC 6605)</name>
    <dbReference type="NCBI Taxonomy" id="1173020"/>
    <lineage>
        <taxon>Bacteria</taxon>
        <taxon>Bacillati</taxon>
        <taxon>Cyanobacteriota</taxon>
        <taxon>Cyanophyceae</taxon>
        <taxon>Gomontiellales</taxon>
        <taxon>Chamaesiphonaceae</taxon>
        <taxon>Chamaesiphon</taxon>
    </lineage>
</organism>
<evidence type="ECO:0000313" key="1">
    <source>
        <dbReference type="EMBL" id="AFY92450.1"/>
    </source>
</evidence>
<dbReference type="NCBIfam" id="NF033443">
    <property type="entry name" value="BREX_PglZ_6"/>
    <property type="match status" value="1"/>
</dbReference>
<dbReference type="KEGG" id="cmp:Cha6605_1242"/>
<name>K9UC97_CHAP6</name>
<gene>
    <name evidence="1" type="ORF">Cha6605_1242</name>
</gene>
<dbReference type="eggNOG" id="COG1196">
    <property type="taxonomic scope" value="Bacteria"/>
</dbReference>
<dbReference type="PATRIC" id="fig|1173020.3.peg.1451"/>
<dbReference type="AlphaFoldDB" id="K9UC97"/>
<reference evidence="1 2" key="1">
    <citation type="submission" date="2012-05" db="EMBL/GenBank/DDBJ databases">
        <title>Finished chromosome of genome of Chamaesiphon sp. PCC 6605.</title>
        <authorList>
            <consortium name="US DOE Joint Genome Institute"/>
            <person name="Gugger M."/>
            <person name="Coursin T."/>
            <person name="Rippka R."/>
            <person name="Tandeau De Marsac N."/>
            <person name="Huntemann M."/>
            <person name="Wei C.-L."/>
            <person name="Han J."/>
            <person name="Detter J.C."/>
            <person name="Han C."/>
            <person name="Tapia R."/>
            <person name="Chen A."/>
            <person name="Kyrpides N."/>
            <person name="Mavromatis K."/>
            <person name="Markowitz V."/>
            <person name="Szeto E."/>
            <person name="Ivanova N."/>
            <person name="Pagani I."/>
            <person name="Pati A."/>
            <person name="Goodwin L."/>
            <person name="Nordberg H.P."/>
            <person name="Cantor M.N."/>
            <person name="Hua S.X."/>
            <person name="Woyke T."/>
            <person name="Kerfeld C.A."/>
        </authorList>
    </citation>
    <scope>NUCLEOTIDE SEQUENCE [LARGE SCALE GENOMIC DNA]</scope>
    <source>
        <strain evidence="2">ATCC 27169 / PCC 6605</strain>
    </source>
</reference>
<proteinExistence type="predicted"/>
<accession>K9UC97</accession>
<sequence>MLARRYLGGDNRARQIATTLEEELKYELRQHGIVVWLDKDAAYNSYVDRLVERYQQEQFPFPVIPFRGSYLEMLLALEPYGNGELPDRVLIHMPGHTTESIRKTPILELYRAGKCYRKALNTLIRETASGHVNPDKIEAYLNTGDLDLSAADNWLAVACNQPQGDRSQYLESLDLEWVLASTIATAATSFKTKFSDAQSLSILSDYLYRKTGMDATFQTFYRQSTTLSFSDLGETFVAWLMCVEYVHDLARSPMLDDLKRLKQLSAPLKQTCDRLVGYLRDSHPQAYETIARQVEGHLEPELKDLRPEDLGKIDTFLSEENAILGGALQALQQEAWEKALEWAQVRLEQPSFWLARDRTRRIEWLLIRDAATLGLALIRHPQPLQGRTNLTSALEGYTQTGCTVDRAHRKFEQQRAKLLSSTLPHFGSLLEISDKLRSRYREWADDLAHSFAQICESEGFLPVESLQQRSLYEQEVHPLTQTAAKTAYFIIDAFRYEMATELISAFEGAGTNVTLRARYAELPTITAVGMNVLAPLSKAGKLTLGSDRGFKGFKTGEYTVRKPDERVRAMGDRSVDNVNSGRRRVRQLKLSEVCDRSTDSLKQGCANADLIVVHSQEIDDAGEANLGLIAFEECLKQLKSAWNRLKSIGINEFVFTADHGFLLQDQTTKQVTWGTIRAPQRRYILDDHPRAEAETVTVSLGALNYEGQTGYLLFRKDTAVFATGNPGATFVHGGNSLQERVIPVLSVSHNRDVSSFKTVKYAVEVQAQPDIAGFSRLKVRVKPAPVAQGVLSFTGAKTIALALRVPDRHDIQVNIKDVPNVAIQNQQIPVQLNAEWVEVVFDLAGYQDERVRIEVYHPDASEDVEPATLESYFKVAGTLRRTKDTPITVQTSGDWQDSFADPNVGRVFLHLQQHGSIAESELAIILGNPRQVRRFAVAFEEYLQKVPFSVRTEATSSGKRYVKQT</sequence>
<dbReference type="Pfam" id="PF08665">
    <property type="entry name" value="PglZ"/>
    <property type="match status" value="1"/>
</dbReference>